<protein>
    <recommendedName>
        <fullName evidence="1">BLOC-1-related complex subunit 6 C-terminal helix domain-containing protein</fullName>
    </recommendedName>
</protein>
<name>A0A7S1SPE5_9CHLO</name>
<proteinExistence type="predicted"/>
<gene>
    <name evidence="2" type="ORF">TCHU04912_LOCUS7161</name>
</gene>
<feature type="domain" description="BLOC-1-related complex subunit 6 C-terminal helix" evidence="1">
    <location>
        <begin position="43"/>
        <end position="138"/>
    </location>
</feature>
<reference evidence="2" key="1">
    <citation type="submission" date="2021-01" db="EMBL/GenBank/DDBJ databases">
        <authorList>
            <person name="Corre E."/>
            <person name="Pelletier E."/>
            <person name="Niang G."/>
            <person name="Scheremetjew M."/>
            <person name="Finn R."/>
            <person name="Kale V."/>
            <person name="Holt S."/>
            <person name="Cochrane G."/>
            <person name="Meng A."/>
            <person name="Brown T."/>
            <person name="Cohen L."/>
        </authorList>
    </citation>
    <scope>NUCLEOTIDE SEQUENCE</scope>
    <source>
        <strain evidence="2">PLY429</strain>
    </source>
</reference>
<accession>A0A7S1SPE5</accession>
<dbReference type="AlphaFoldDB" id="A0A7S1SPE5"/>
<evidence type="ECO:0000313" key="2">
    <source>
        <dbReference type="EMBL" id="CAD9204926.1"/>
    </source>
</evidence>
<dbReference type="InterPro" id="IPR046465">
    <property type="entry name" value="BORCS6_C"/>
</dbReference>
<sequence length="146" mass="15637">MTTVEANEQSVLDGGADETERALAHNVAEDGDRAPCFSARAAAEVLGELEAAGTSLARELSQLTTVWRDVMQESSESAVDHLLLYDSAAMDLEAKSIQAVELGEKLVHSSSTLNSELRSMDILAARVKAVKLALDELESLVKPLLK</sequence>
<evidence type="ECO:0000259" key="1">
    <source>
        <dbReference type="Pfam" id="PF10157"/>
    </source>
</evidence>
<dbReference type="EMBL" id="HBGG01013992">
    <property type="protein sequence ID" value="CAD9204926.1"/>
    <property type="molecule type" value="Transcribed_RNA"/>
</dbReference>
<organism evidence="2">
    <name type="scientific">Tetraselmis chuii</name>
    <dbReference type="NCBI Taxonomy" id="63592"/>
    <lineage>
        <taxon>Eukaryota</taxon>
        <taxon>Viridiplantae</taxon>
        <taxon>Chlorophyta</taxon>
        <taxon>core chlorophytes</taxon>
        <taxon>Chlorodendrophyceae</taxon>
        <taxon>Chlorodendrales</taxon>
        <taxon>Chlorodendraceae</taxon>
        <taxon>Tetraselmis</taxon>
    </lineage>
</organism>
<dbReference type="Pfam" id="PF10157">
    <property type="entry name" value="BORCS6"/>
    <property type="match status" value="1"/>
</dbReference>